<dbReference type="InterPro" id="IPR011650">
    <property type="entry name" value="Peptidase_M20_dimer"/>
</dbReference>
<dbReference type="PANTHER" id="PTHR11014">
    <property type="entry name" value="PEPTIDASE M20 FAMILY MEMBER"/>
    <property type="match status" value="1"/>
</dbReference>
<feature type="domain" description="Peptidase M20 dimerisation" evidence="4">
    <location>
        <begin position="288"/>
        <end position="381"/>
    </location>
</feature>
<dbReference type="Pfam" id="PF07687">
    <property type="entry name" value="M20_dimer"/>
    <property type="match status" value="1"/>
</dbReference>
<gene>
    <name evidence="5" type="ORF">CYCCA115_LOCUS15124</name>
</gene>
<feature type="chain" id="PRO_5042232428" description="Peptidase M20 dimerisation domain-containing protein" evidence="3">
    <location>
        <begin position="23"/>
        <end position="498"/>
    </location>
</feature>
<dbReference type="InterPro" id="IPR036264">
    <property type="entry name" value="Bact_exopeptidase_dim_dom"/>
</dbReference>
<evidence type="ECO:0000256" key="2">
    <source>
        <dbReference type="ARBA" id="ARBA00022801"/>
    </source>
</evidence>
<dbReference type="EMBL" id="CAKOGP040001869">
    <property type="protein sequence ID" value="CAJ1954531.1"/>
    <property type="molecule type" value="Genomic_DNA"/>
</dbReference>
<organism evidence="5 6">
    <name type="scientific">Cylindrotheca closterium</name>
    <dbReference type="NCBI Taxonomy" id="2856"/>
    <lineage>
        <taxon>Eukaryota</taxon>
        <taxon>Sar</taxon>
        <taxon>Stramenopiles</taxon>
        <taxon>Ochrophyta</taxon>
        <taxon>Bacillariophyta</taxon>
        <taxon>Bacillariophyceae</taxon>
        <taxon>Bacillariophycidae</taxon>
        <taxon>Bacillariales</taxon>
        <taxon>Bacillariaceae</taxon>
        <taxon>Cylindrotheca</taxon>
    </lineage>
</organism>
<dbReference type="Gene3D" id="3.40.630.10">
    <property type="entry name" value="Zn peptidases"/>
    <property type="match status" value="1"/>
</dbReference>
<dbReference type="SUPFAM" id="SSF55031">
    <property type="entry name" value="Bacterial exopeptidase dimerisation domain"/>
    <property type="match status" value="1"/>
</dbReference>
<dbReference type="InterPro" id="IPR002933">
    <property type="entry name" value="Peptidase_M20"/>
</dbReference>
<sequence length="498" mass="53720">MKLSPAIVFLAACAYLSPSANALPFKRNAKDGEDEAGVAEAVIDYEEVLEIRLPSSFEKLGGSYRNEIVENFFGGTGDAFSDDLLEVIDHLANERHDFLIDTRRNLHRHPEVMYNEHDTSAYIQKTLKAMDIKFTTGWAVNTHPDRIPGKGGYGIVADIGTHRADEPCIILRADMDALPILEKTQGIDGFKSENEGEMHACGHDAHTTMLLGAASILKEMEDSINGTVRLMFQPAEEGGAGAKRMIEEGLLTTDPKPVQAFGMHVWPSIPSGTIATRPGTILAAAEMFEILVSGVGGHAAMPHLTIDPIVTASSIVMNLQTLIARTLSPLESGVVSVTKFEAGDAFNVIPASALLRGTIRALTTETLLSLRDRVEHVVTATANTHGCNVTITYSADYYPPTVNDPTLFEEFSKDVGAMLSKDGKLLDIVPTMGGEDFGFVAEKIPATFFLLGQGTAHTGPPTNYGLHHPHFALDESVLPRGVALHVNLALRALKKLSS</sequence>
<comment type="caution">
    <text evidence="5">The sequence shown here is derived from an EMBL/GenBank/DDBJ whole genome shotgun (WGS) entry which is preliminary data.</text>
</comment>
<comment type="similarity">
    <text evidence="1">Belongs to the peptidase M20 family.</text>
</comment>
<feature type="signal peptide" evidence="3">
    <location>
        <begin position="1"/>
        <end position="22"/>
    </location>
</feature>
<dbReference type="FunFam" id="3.30.70.360:FF:000001">
    <property type="entry name" value="N-acetyldiaminopimelate deacetylase"/>
    <property type="match status" value="1"/>
</dbReference>
<dbReference type="InterPro" id="IPR017439">
    <property type="entry name" value="Amidohydrolase"/>
</dbReference>
<name>A0AAD2JJI9_9STRA</name>
<evidence type="ECO:0000256" key="1">
    <source>
        <dbReference type="ARBA" id="ARBA00006153"/>
    </source>
</evidence>
<evidence type="ECO:0000259" key="4">
    <source>
        <dbReference type="Pfam" id="PF07687"/>
    </source>
</evidence>
<dbReference type="NCBIfam" id="TIGR01891">
    <property type="entry name" value="amidohydrolases"/>
    <property type="match status" value="1"/>
</dbReference>
<dbReference type="AlphaFoldDB" id="A0AAD2JJI9"/>
<protein>
    <recommendedName>
        <fullName evidence="4">Peptidase M20 dimerisation domain-containing protein</fullName>
    </recommendedName>
</protein>
<keyword evidence="2" id="KW-0378">Hydrolase</keyword>
<reference evidence="5" key="1">
    <citation type="submission" date="2023-08" db="EMBL/GenBank/DDBJ databases">
        <authorList>
            <person name="Audoor S."/>
            <person name="Bilcke G."/>
        </authorList>
    </citation>
    <scope>NUCLEOTIDE SEQUENCE</scope>
</reference>
<proteinExistence type="inferred from homology"/>
<dbReference type="Proteomes" id="UP001295423">
    <property type="component" value="Unassembled WGS sequence"/>
</dbReference>
<evidence type="ECO:0000256" key="3">
    <source>
        <dbReference type="SAM" id="SignalP"/>
    </source>
</evidence>
<evidence type="ECO:0000313" key="5">
    <source>
        <dbReference type="EMBL" id="CAJ1954531.1"/>
    </source>
</evidence>
<dbReference type="Pfam" id="PF01546">
    <property type="entry name" value="Peptidase_M20"/>
    <property type="match status" value="1"/>
</dbReference>
<dbReference type="SUPFAM" id="SSF53187">
    <property type="entry name" value="Zn-dependent exopeptidases"/>
    <property type="match status" value="1"/>
</dbReference>
<dbReference type="GO" id="GO:0016787">
    <property type="term" value="F:hydrolase activity"/>
    <property type="evidence" value="ECO:0007669"/>
    <property type="project" value="UniProtKB-KW"/>
</dbReference>
<keyword evidence="6" id="KW-1185">Reference proteome</keyword>
<dbReference type="PANTHER" id="PTHR11014:SF63">
    <property type="entry name" value="METALLOPEPTIDASE, PUTATIVE (AFU_ORTHOLOGUE AFUA_6G09600)-RELATED"/>
    <property type="match status" value="1"/>
</dbReference>
<keyword evidence="3" id="KW-0732">Signal</keyword>
<accession>A0AAD2JJI9</accession>
<evidence type="ECO:0000313" key="6">
    <source>
        <dbReference type="Proteomes" id="UP001295423"/>
    </source>
</evidence>
<dbReference type="Gene3D" id="3.30.70.360">
    <property type="match status" value="1"/>
</dbReference>